<protein>
    <submittedName>
        <fullName evidence="7">Cell division protein FtsI (Penicillin-binding protein 3)</fullName>
    </submittedName>
</protein>
<dbReference type="GO" id="GO:0004180">
    <property type="term" value="F:carboxypeptidase activity"/>
    <property type="evidence" value="ECO:0007669"/>
    <property type="project" value="UniProtKB-KW"/>
</dbReference>
<dbReference type="GO" id="GO:0008658">
    <property type="term" value="F:penicillin binding"/>
    <property type="evidence" value="ECO:0007669"/>
    <property type="project" value="InterPro"/>
</dbReference>
<organism evidence="7 8">
    <name type="scientific">Thermovibrio guaymasensis</name>
    <dbReference type="NCBI Taxonomy" id="240167"/>
    <lineage>
        <taxon>Bacteria</taxon>
        <taxon>Pseudomonadati</taxon>
        <taxon>Aquificota</taxon>
        <taxon>Aquificia</taxon>
        <taxon>Desulfurobacteriales</taxon>
        <taxon>Desulfurobacteriaceae</taxon>
        <taxon>Thermovibrio</taxon>
    </lineage>
</organism>
<name>A0A420W9P7_9BACT</name>
<evidence type="ECO:0000256" key="4">
    <source>
        <dbReference type="SAM" id="Phobius"/>
    </source>
</evidence>
<keyword evidence="4" id="KW-0812">Transmembrane</keyword>
<keyword evidence="7" id="KW-0131">Cell cycle</keyword>
<dbReference type="OrthoDB" id="9770103at2"/>
<evidence type="ECO:0000259" key="6">
    <source>
        <dbReference type="Pfam" id="PF03717"/>
    </source>
</evidence>
<dbReference type="Proteomes" id="UP000280881">
    <property type="component" value="Unassembled WGS sequence"/>
</dbReference>
<dbReference type="SUPFAM" id="SSF56601">
    <property type="entry name" value="beta-lactamase/transpeptidase-like"/>
    <property type="match status" value="1"/>
</dbReference>
<dbReference type="InterPro" id="IPR012338">
    <property type="entry name" value="Beta-lactam/transpept-like"/>
</dbReference>
<keyword evidence="7" id="KW-0132">Cell division</keyword>
<feature type="domain" description="Penicillin-binding protein transpeptidase" evidence="5">
    <location>
        <begin position="321"/>
        <end position="631"/>
    </location>
</feature>
<dbReference type="PANTHER" id="PTHR30627">
    <property type="entry name" value="PEPTIDOGLYCAN D,D-TRANSPEPTIDASE"/>
    <property type="match status" value="1"/>
</dbReference>
<dbReference type="SUPFAM" id="SSF56519">
    <property type="entry name" value="Penicillin binding protein dimerisation domain"/>
    <property type="match status" value="1"/>
</dbReference>
<keyword evidence="3 4" id="KW-0472">Membrane</keyword>
<dbReference type="PANTHER" id="PTHR30627:SF1">
    <property type="entry name" value="PEPTIDOGLYCAN D,D-TRANSPEPTIDASE FTSI"/>
    <property type="match status" value="1"/>
</dbReference>
<keyword evidence="4" id="KW-1133">Transmembrane helix</keyword>
<keyword evidence="2" id="KW-0121">Carboxypeptidase</keyword>
<evidence type="ECO:0000256" key="1">
    <source>
        <dbReference type="ARBA" id="ARBA00004370"/>
    </source>
</evidence>
<evidence type="ECO:0000256" key="2">
    <source>
        <dbReference type="ARBA" id="ARBA00022645"/>
    </source>
</evidence>
<feature type="domain" description="Penicillin-binding protein dimerisation" evidence="6">
    <location>
        <begin position="70"/>
        <end position="290"/>
    </location>
</feature>
<dbReference type="InterPro" id="IPR050515">
    <property type="entry name" value="Beta-lactam/transpept"/>
</dbReference>
<evidence type="ECO:0000259" key="5">
    <source>
        <dbReference type="Pfam" id="PF00905"/>
    </source>
</evidence>
<dbReference type="GO" id="GO:0051301">
    <property type="term" value="P:cell division"/>
    <property type="evidence" value="ECO:0007669"/>
    <property type="project" value="UniProtKB-KW"/>
</dbReference>
<comment type="subcellular location">
    <subcellularLocation>
        <location evidence="1">Membrane</location>
    </subcellularLocation>
</comment>
<proteinExistence type="predicted"/>
<accession>A0A420W9P7</accession>
<dbReference type="GO" id="GO:0071555">
    <property type="term" value="P:cell wall organization"/>
    <property type="evidence" value="ECO:0007669"/>
    <property type="project" value="TreeGrafter"/>
</dbReference>
<dbReference type="EMBL" id="RBIE01000001">
    <property type="protein sequence ID" value="RKQ64046.1"/>
    <property type="molecule type" value="Genomic_DNA"/>
</dbReference>
<gene>
    <name evidence="7" type="ORF">C7457_0937</name>
</gene>
<keyword evidence="8" id="KW-1185">Reference proteome</keyword>
<keyword evidence="2" id="KW-0378">Hydrolase</keyword>
<evidence type="ECO:0000256" key="3">
    <source>
        <dbReference type="ARBA" id="ARBA00023136"/>
    </source>
</evidence>
<comment type="caution">
    <text evidence="7">The sequence shown here is derived from an EMBL/GenBank/DDBJ whole genome shotgun (WGS) entry which is preliminary data.</text>
</comment>
<dbReference type="RefSeq" id="WP_121170469.1">
    <property type="nucleotide sequence ID" value="NZ_RBIE01000001.1"/>
</dbReference>
<dbReference type="Gene3D" id="3.40.710.10">
    <property type="entry name" value="DD-peptidase/beta-lactamase superfamily"/>
    <property type="match status" value="1"/>
</dbReference>
<feature type="transmembrane region" description="Helical" evidence="4">
    <location>
        <begin position="26"/>
        <end position="45"/>
    </location>
</feature>
<evidence type="ECO:0000313" key="7">
    <source>
        <dbReference type="EMBL" id="RKQ64046.1"/>
    </source>
</evidence>
<keyword evidence="2" id="KW-0645">Protease</keyword>
<dbReference type="GO" id="GO:0005886">
    <property type="term" value="C:plasma membrane"/>
    <property type="evidence" value="ECO:0007669"/>
    <property type="project" value="TreeGrafter"/>
</dbReference>
<dbReference type="Gene3D" id="3.30.450.330">
    <property type="match status" value="1"/>
</dbReference>
<reference evidence="7 8" key="1">
    <citation type="submission" date="2018-10" db="EMBL/GenBank/DDBJ databases">
        <title>Genomic Encyclopedia of Type Strains, Phase IV (KMG-IV): sequencing the most valuable type-strain genomes for metagenomic binning, comparative biology and taxonomic classification.</title>
        <authorList>
            <person name="Goeker M."/>
        </authorList>
    </citation>
    <scope>NUCLEOTIDE SEQUENCE [LARGE SCALE GENOMIC DNA]</scope>
    <source>
        <strain evidence="7 8">DSM 15521</strain>
    </source>
</reference>
<dbReference type="Pfam" id="PF03717">
    <property type="entry name" value="PBP_dimer"/>
    <property type="match status" value="1"/>
</dbReference>
<dbReference type="InterPro" id="IPR036138">
    <property type="entry name" value="PBP_dimer_sf"/>
</dbReference>
<dbReference type="Gene3D" id="3.90.1310.10">
    <property type="entry name" value="Penicillin-binding protein 2a (Domain 2)"/>
    <property type="match status" value="1"/>
</dbReference>
<dbReference type="InterPro" id="IPR005311">
    <property type="entry name" value="PBP_dimer"/>
</dbReference>
<sequence>MRLFILFKELLSKLYGFLKPFKEDRLNYFFFMSLLLVIIFTWRIFDLSYFSKEKWLKLASSQFTGIFKLSSERGEILDRNGSLLAASLKVISFYLRPTEIKDWELFKEIIKGKPSVIEQYAQKSGIGEKRISKILETLKPLSVISDEELRKAYEKKYTVVVTKSGKKIKVPFVWLKKDVPEDPKEVKRAVRTALRIYYTLSGENRFRKKHPDLIGFLTEYVRVYPYQVGSTVVGITNKFGEGLYNLEYLLEKENVITGDVLKLSGEKDVQGKVYLGKEATVFLRKKKGNNVELTIDGNLQYIFEKTVEKYGNKWHPNFINAVLMDPNSGEVLAATSWPYYKYGQKRTKENLKHLIPRFITSPYEPGSVMKPLVLAAALNEGLITKDTVFHCPPTMKVGNKVFKNEFHGRDVKLRAWEIIEYSDNVGIIQVAQLLGKRKLYQYYRNFGFGKRTGIELPGESPGILRNWKKWRDVDFATLSFGHNISVTTLQLAAAYSTLVNGGIYYKPRILKAVIDEKGKVVKEFQPVKLRRVISDRTSKVMRRILTMVVEGGTGVGTKLVNFYIGGKTGTAVKYDPKIGGYNRSKITATFAGAFPITNPRYVLVVTVDEPKVPKNMLWASKIAVPLFKELAQRVLLYERTPPDKREYRVKPGGEITYTEINRDFILTNGLEQKKK</sequence>
<dbReference type="Pfam" id="PF00905">
    <property type="entry name" value="Transpeptidase"/>
    <property type="match status" value="1"/>
</dbReference>
<dbReference type="InterPro" id="IPR001460">
    <property type="entry name" value="PCN-bd_Tpept"/>
</dbReference>
<evidence type="ECO:0000313" key="8">
    <source>
        <dbReference type="Proteomes" id="UP000280881"/>
    </source>
</evidence>
<dbReference type="AlphaFoldDB" id="A0A420W9P7"/>